<organism evidence="4 5">
    <name type="scientific">Mucilaginibacter hurinus</name>
    <dbReference type="NCBI Taxonomy" id="2201324"/>
    <lineage>
        <taxon>Bacteria</taxon>
        <taxon>Pseudomonadati</taxon>
        <taxon>Bacteroidota</taxon>
        <taxon>Sphingobacteriia</taxon>
        <taxon>Sphingobacteriales</taxon>
        <taxon>Sphingobacteriaceae</taxon>
        <taxon>Mucilaginibacter</taxon>
    </lineage>
</organism>
<dbReference type="InterPro" id="IPR011006">
    <property type="entry name" value="CheY-like_superfamily"/>
</dbReference>
<dbReference type="InterPro" id="IPR001789">
    <property type="entry name" value="Sig_transdc_resp-reg_receiver"/>
</dbReference>
<dbReference type="Gene3D" id="3.40.50.2300">
    <property type="match status" value="1"/>
</dbReference>
<sequence>MIKKVLLVENDRDTLDILIYILEDKGYHVISSATGAVLSRIHELQPDIIILDEWLDNGESGSEWCRRVKADNSTAGIPVLLISTHPRLEDIAHAAGADGFIKKPFDINGFCSTVERYLNS</sequence>
<dbReference type="SMART" id="SM00448">
    <property type="entry name" value="REC"/>
    <property type="match status" value="1"/>
</dbReference>
<evidence type="ECO:0000256" key="2">
    <source>
        <dbReference type="PROSITE-ProRule" id="PRU00169"/>
    </source>
</evidence>
<dbReference type="EMBL" id="QGDC01000009">
    <property type="protein sequence ID" value="RCH53849.1"/>
    <property type="molecule type" value="Genomic_DNA"/>
</dbReference>
<dbReference type="PANTHER" id="PTHR44591">
    <property type="entry name" value="STRESS RESPONSE REGULATOR PROTEIN 1"/>
    <property type="match status" value="1"/>
</dbReference>
<proteinExistence type="predicted"/>
<comment type="caution">
    <text evidence="4">The sequence shown here is derived from an EMBL/GenBank/DDBJ whole genome shotgun (WGS) entry which is preliminary data.</text>
</comment>
<name>A0A367GK60_9SPHI</name>
<keyword evidence="5" id="KW-1185">Reference proteome</keyword>
<feature type="modified residue" description="4-aspartylphosphate" evidence="2">
    <location>
        <position position="52"/>
    </location>
</feature>
<feature type="domain" description="Response regulatory" evidence="3">
    <location>
        <begin position="4"/>
        <end position="118"/>
    </location>
</feature>
<evidence type="ECO:0000259" key="3">
    <source>
        <dbReference type="PROSITE" id="PS50110"/>
    </source>
</evidence>
<dbReference type="AlphaFoldDB" id="A0A367GK60"/>
<evidence type="ECO:0000256" key="1">
    <source>
        <dbReference type="ARBA" id="ARBA00022553"/>
    </source>
</evidence>
<dbReference type="SUPFAM" id="SSF52172">
    <property type="entry name" value="CheY-like"/>
    <property type="match status" value="1"/>
</dbReference>
<dbReference type="PANTHER" id="PTHR44591:SF3">
    <property type="entry name" value="RESPONSE REGULATORY DOMAIN-CONTAINING PROTEIN"/>
    <property type="match status" value="1"/>
</dbReference>
<dbReference type="Proteomes" id="UP000253209">
    <property type="component" value="Unassembled WGS sequence"/>
</dbReference>
<accession>A0A367GK60</accession>
<dbReference type="InterPro" id="IPR050595">
    <property type="entry name" value="Bact_response_regulator"/>
</dbReference>
<protein>
    <submittedName>
        <fullName evidence="4">Response regulator</fullName>
    </submittedName>
</protein>
<evidence type="ECO:0000313" key="5">
    <source>
        <dbReference type="Proteomes" id="UP000253209"/>
    </source>
</evidence>
<dbReference type="CDD" id="cd00156">
    <property type="entry name" value="REC"/>
    <property type="match status" value="1"/>
</dbReference>
<dbReference type="Pfam" id="PF00072">
    <property type="entry name" value="Response_reg"/>
    <property type="match status" value="1"/>
</dbReference>
<evidence type="ECO:0000313" key="4">
    <source>
        <dbReference type="EMBL" id="RCH53849.1"/>
    </source>
</evidence>
<dbReference type="GO" id="GO:0000160">
    <property type="term" value="P:phosphorelay signal transduction system"/>
    <property type="evidence" value="ECO:0007669"/>
    <property type="project" value="InterPro"/>
</dbReference>
<reference evidence="4 5" key="1">
    <citation type="submission" date="2018-05" db="EMBL/GenBank/DDBJ databases">
        <title>Mucilaginibacter hurinus sp. nov., isolated from briquette warehouse soil.</title>
        <authorList>
            <person name="Choi L."/>
        </authorList>
    </citation>
    <scope>NUCLEOTIDE SEQUENCE [LARGE SCALE GENOMIC DNA]</scope>
    <source>
        <strain evidence="4 5">ZR32</strain>
    </source>
</reference>
<dbReference type="RefSeq" id="WP_114006114.1">
    <property type="nucleotide sequence ID" value="NZ_QGDC01000009.1"/>
</dbReference>
<dbReference type="PROSITE" id="PS50110">
    <property type="entry name" value="RESPONSE_REGULATORY"/>
    <property type="match status" value="1"/>
</dbReference>
<keyword evidence="1 2" id="KW-0597">Phosphoprotein</keyword>
<dbReference type="OrthoDB" id="710898at2"/>
<gene>
    <name evidence="4" type="ORF">DJ568_15015</name>
</gene>